<proteinExistence type="predicted"/>
<gene>
    <name evidence="1" type="ORF">GA0070613_1132</name>
</gene>
<sequence>MSTVAALPTGNVHAILDRAALYLGRHGWTPTGLYEGHDDCTTKCACHRTGTYPASILDAIRAAVFGQPRWYLTGITDADRHTYSAAVEWFNTYLIAVGHAGLHAPVFAWESTPGRTPADVIEALCAAAIAYRRHIIRRAA</sequence>
<dbReference type="Pfam" id="PF19698">
    <property type="entry name" value="DUF6197"/>
    <property type="match status" value="1"/>
</dbReference>
<evidence type="ECO:0000313" key="2">
    <source>
        <dbReference type="Proteomes" id="UP000198221"/>
    </source>
</evidence>
<evidence type="ECO:0000313" key="1">
    <source>
        <dbReference type="EMBL" id="SCG43756.1"/>
    </source>
</evidence>
<dbReference type="Proteomes" id="UP000198221">
    <property type="component" value="Chromosome I"/>
</dbReference>
<accession>A0A1C5HCL3</accession>
<organism evidence="1 2">
    <name type="scientific">Micromonospora inositola</name>
    <dbReference type="NCBI Taxonomy" id="47865"/>
    <lineage>
        <taxon>Bacteria</taxon>
        <taxon>Bacillati</taxon>
        <taxon>Actinomycetota</taxon>
        <taxon>Actinomycetes</taxon>
        <taxon>Micromonosporales</taxon>
        <taxon>Micromonosporaceae</taxon>
        <taxon>Micromonospora</taxon>
    </lineage>
</organism>
<protein>
    <submittedName>
        <fullName evidence="1">Uncharacterized protein</fullName>
    </submittedName>
</protein>
<dbReference type="EMBL" id="LT607754">
    <property type="protein sequence ID" value="SCG43756.1"/>
    <property type="molecule type" value="Genomic_DNA"/>
</dbReference>
<reference evidence="2" key="1">
    <citation type="submission" date="2016-06" db="EMBL/GenBank/DDBJ databases">
        <authorList>
            <person name="Varghese N."/>
            <person name="Submissions Spin"/>
        </authorList>
    </citation>
    <scope>NUCLEOTIDE SEQUENCE [LARGE SCALE GENOMIC DNA]</scope>
    <source>
        <strain evidence="2">DSM 43819</strain>
    </source>
</reference>
<dbReference type="OrthoDB" id="3367918at2"/>
<keyword evidence="2" id="KW-1185">Reference proteome</keyword>
<dbReference type="RefSeq" id="WP_089011312.1">
    <property type="nucleotide sequence ID" value="NZ_LT607754.1"/>
</dbReference>
<name>A0A1C5HCL3_9ACTN</name>
<dbReference type="AlphaFoldDB" id="A0A1C5HCL3"/>
<dbReference type="InterPro" id="IPR045677">
    <property type="entry name" value="DUF6197"/>
</dbReference>